<protein>
    <recommendedName>
        <fullName evidence="1">Putative regulatory protein FmdB zinc ribbon domain-containing protein</fullName>
    </recommendedName>
</protein>
<evidence type="ECO:0000313" key="2">
    <source>
        <dbReference type="EMBL" id="BCR06251.1"/>
    </source>
</evidence>
<dbReference type="SMART" id="SM00834">
    <property type="entry name" value="CxxC_CXXC_SSSS"/>
    <property type="match status" value="1"/>
</dbReference>
<gene>
    <name evidence="2" type="ORF">DESUT3_33200</name>
</gene>
<feature type="domain" description="Putative regulatory protein FmdB zinc ribbon" evidence="1">
    <location>
        <begin position="1"/>
        <end position="44"/>
    </location>
</feature>
<dbReference type="Gene3D" id="2.20.28.30">
    <property type="entry name" value="RNA polymerase ii, chain L"/>
    <property type="match status" value="1"/>
</dbReference>
<dbReference type="Proteomes" id="UP001319827">
    <property type="component" value="Chromosome"/>
</dbReference>
<dbReference type="EMBL" id="AP024355">
    <property type="protein sequence ID" value="BCR06251.1"/>
    <property type="molecule type" value="Genomic_DNA"/>
</dbReference>
<accession>A0ABN6E5K9</accession>
<keyword evidence="3" id="KW-1185">Reference proteome</keyword>
<name>A0ABN6E5K9_9BACT</name>
<sequence>MPTYEYRCRKCQKDFVEVMSMAEHDQAKIQCPACKSGEVAQQYSVFYAKTSKKS</sequence>
<evidence type="ECO:0000313" key="3">
    <source>
        <dbReference type="Proteomes" id="UP001319827"/>
    </source>
</evidence>
<proteinExistence type="predicted"/>
<organism evidence="2 3">
    <name type="scientific">Desulfuromonas versatilis</name>
    <dbReference type="NCBI Taxonomy" id="2802975"/>
    <lineage>
        <taxon>Bacteria</taxon>
        <taxon>Pseudomonadati</taxon>
        <taxon>Thermodesulfobacteriota</taxon>
        <taxon>Desulfuromonadia</taxon>
        <taxon>Desulfuromonadales</taxon>
        <taxon>Desulfuromonadaceae</taxon>
        <taxon>Desulfuromonas</taxon>
    </lineage>
</organism>
<dbReference type="RefSeq" id="WP_221249621.1">
    <property type="nucleotide sequence ID" value="NZ_AP024355.1"/>
</dbReference>
<dbReference type="InterPro" id="IPR013429">
    <property type="entry name" value="Regulatory_FmdB_Zinc_ribbon"/>
</dbReference>
<reference evidence="2 3" key="2">
    <citation type="journal article" date="2021" name="Int. J. Syst. Evol. Microbiol.">
        <title>Isolation and Polyphasic Characterization of Desulfuromonas versatilis sp. Nov., an Electrogenic Bacteria Capable of Versatile Metabolism Isolated from a Graphene Oxide-Reducing Enrichment Culture.</title>
        <authorList>
            <person name="Xie L."/>
            <person name="Yoshida N."/>
            <person name="Ishii S."/>
            <person name="Meng L."/>
        </authorList>
    </citation>
    <scope>NUCLEOTIDE SEQUENCE [LARGE SCALE GENOMIC DNA]</scope>
    <source>
        <strain evidence="2 3">NIT-T3</strain>
    </source>
</reference>
<dbReference type="NCBIfam" id="TIGR02605">
    <property type="entry name" value="CxxC_CxxC_SSSS"/>
    <property type="match status" value="1"/>
</dbReference>
<reference evidence="2 3" key="1">
    <citation type="journal article" date="2016" name="C (Basel)">
        <title>Selective Growth of and Electricity Production by Marine Exoelectrogenic Bacteria in Self-Aggregated Hydrogel of Microbially Reduced Graphene Oxide.</title>
        <authorList>
            <person name="Yoshida N."/>
            <person name="Goto Y."/>
            <person name="Miyata Y."/>
        </authorList>
    </citation>
    <scope>NUCLEOTIDE SEQUENCE [LARGE SCALE GENOMIC DNA]</scope>
    <source>
        <strain evidence="2 3">NIT-T3</strain>
    </source>
</reference>
<evidence type="ECO:0000259" key="1">
    <source>
        <dbReference type="SMART" id="SM00834"/>
    </source>
</evidence>
<dbReference type="Pfam" id="PF09723">
    <property type="entry name" value="Zn_ribbon_8"/>
    <property type="match status" value="1"/>
</dbReference>